<sequence>MTPMGMGIFTGGVFTGGVCGVCLHDSCFDIIEFTAHSFRAVYGVYSSDTREHPLAFGVDDPSRQDQRHNHPCCSLMGAFSMSYHGRRYLGRPKMDTVIRTKTL</sequence>
<dbReference type="EMBL" id="MU006778">
    <property type="protein sequence ID" value="KAF2644617.1"/>
    <property type="molecule type" value="Genomic_DNA"/>
</dbReference>
<protein>
    <submittedName>
        <fullName evidence="1">Uncharacterized protein</fullName>
    </submittedName>
</protein>
<organism evidence="1 2">
    <name type="scientific">Massarina eburnea CBS 473.64</name>
    <dbReference type="NCBI Taxonomy" id="1395130"/>
    <lineage>
        <taxon>Eukaryota</taxon>
        <taxon>Fungi</taxon>
        <taxon>Dikarya</taxon>
        <taxon>Ascomycota</taxon>
        <taxon>Pezizomycotina</taxon>
        <taxon>Dothideomycetes</taxon>
        <taxon>Pleosporomycetidae</taxon>
        <taxon>Pleosporales</taxon>
        <taxon>Massarineae</taxon>
        <taxon>Massarinaceae</taxon>
        <taxon>Massarina</taxon>
    </lineage>
</organism>
<accession>A0A6A6SBP5</accession>
<reference evidence="1" key="1">
    <citation type="journal article" date="2020" name="Stud. Mycol.">
        <title>101 Dothideomycetes genomes: a test case for predicting lifestyles and emergence of pathogens.</title>
        <authorList>
            <person name="Haridas S."/>
            <person name="Albert R."/>
            <person name="Binder M."/>
            <person name="Bloem J."/>
            <person name="Labutti K."/>
            <person name="Salamov A."/>
            <person name="Andreopoulos B."/>
            <person name="Baker S."/>
            <person name="Barry K."/>
            <person name="Bills G."/>
            <person name="Bluhm B."/>
            <person name="Cannon C."/>
            <person name="Castanera R."/>
            <person name="Culley D."/>
            <person name="Daum C."/>
            <person name="Ezra D."/>
            <person name="Gonzalez J."/>
            <person name="Henrissat B."/>
            <person name="Kuo A."/>
            <person name="Liang C."/>
            <person name="Lipzen A."/>
            <person name="Lutzoni F."/>
            <person name="Magnuson J."/>
            <person name="Mondo S."/>
            <person name="Nolan M."/>
            <person name="Ohm R."/>
            <person name="Pangilinan J."/>
            <person name="Park H.-J."/>
            <person name="Ramirez L."/>
            <person name="Alfaro M."/>
            <person name="Sun H."/>
            <person name="Tritt A."/>
            <person name="Yoshinaga Y."/>
            <person name="Zwiers L.-H."/>
            <person name="Turgeon B."/>
            <person name="Goodwin S."/>
            <person name="Spatafora J."/>
            <person name="Crous P."/>
            <person name="Grigoriev I."/>
        </authorList>
    </citation>
    <scope>NUCLEOTIDE SEQUENCE</scope>
    <source>
        <strain evidence="1">CBS 473.64</strain>
    </source>
</reference>
<evidence type="ECO:0000313" key="1">
    <source>
        <dbReference type="EMBL" id="KAF2644617.1"/>
    </source>
</evidence>
<dbReference type="AlphaFoldDB" id="A0A6A6SBP5"/>
<name>A0A6A6SBP5_9PLEO</name>
<evidence type="ECO:0000313" key="2">
    <source>
        <dbReference type="Proteomes" id="UP000799753"/>
    </source>
</evidence>
<dbReference type="Proteomes" id="UP000799753">
    <property type="component" value="Unassembled WGS sequence"/>
</dbReference>
<keyword evidence="2" id="KW-1185">Reference proteome</keyword>
<gene>
    <name evidence="1" type="ORF">P280DRAFT_465921</name>
</gene>
<proteinExistence type="predicted"/>